<feature type="region of interest" description="Disordered" evidence="1">
    <location>
        <begin position="171"/>
        <end position="243"/>
    </location>
</feature>
<feature type="compositionally biased region" description="Low complexity" evidence="1">
    <location>
        <begin position="212"/>
        <end position="224"/>
    </location>
</feature>
<reference evidence="3" key="1">
    <citation type="journal article" date="2019" name="Int. J. Syst. Evol. Microbiol.">
        <title>The Global Catalogue of Microorganisms (GCM) 10K type strain sequencing project: providing services to taxonomists for standard genome sequencing and annotation.</title>
        <authorList>
            <consortium name="The Broad Institute Genomics Platform"/>
            <consortium name="The Broad Institute Genome Sequencing Center for Infectious Disease"/>
            <person name="Wu L."/>
            <person name="Ma J."/>
        </authorList>
    </citation>
    <scope>NUCLEOTIDE SEQUENCE [LARGE SCALE GENOMIC DNA]</scope>
    <source>
        <strain evidence="3">JCM 16373</strain>
    </source>
</reference>
<protein>
    <submittedName>
        <fullName evidence="2">Uncharacterized protein</fullName>
    </submittedName>
</protein>
<feature type="compositionally biased region" description="Low complexity" evidence="1">
    <location>
        <begin position="334"/>
        <end position="346"/>
    </location>
</feature>
<keyword evidence="3" id="KW-1185">Reference proteome</keyword>
<feature type="compositionally biased region" description="Basic and acidic residues" evidence="1">
    <location>
        <begin position="186"/>
        <end position="198"/>
    </location>
</feature>
<dbReference type="EMBL" id="BAAARJ010000009">
    <property type="protein sequence ID" value="GAA2616480.1"/>
    <property type="molecule type" value="Genomic_DNA"/>
</dbReference>
<name>A0ABP6CDY7_9ACTN</name>
<accession>A0ABP6CDY7</accession>
<organism evidence="2 3">
    <name type="scientific">Streptomyces axinellae</name>
    <dbReference type="NCBI Taxonomy" id="552788"/>
    <lineage>
        <taxon>Bacteria</taxon>
        <taxon>Bacillati</taxon>
        <taxon>Actinomycetota</taxon>
        <taxon>Actinomycetes</taxon>
        <taxon>Kitasatosporales</taxon>
        <taxon>Streptomycetaceae</taxon>
        <taxon>Streptomyces</taxon>
    </lineage>
</organism>
<evidence type="ECO:0000313" key="2">
    <source>
        <dbReference type="EMBL" id="GAA2616480.1"/>
    </source>
</evidence>
<dbReference type="Proteomes" id="UP001501447">
    <property type="component" value="Unassembled WGS sequence"/>
</dbReference>
<feature type="region of interest" description="Disordered" evidence="1">
    <location>
        <begin position="334"/>
        <end position="367"/>
    </location>
</feature>
<gene>
    <name evidence="2" type="ORF">GCM10009863_32770</name>
</gene>
<evidence type="ECO:0000313" key="3">
    <source>
        <dbReference type="Proteomes" id="UP001501447"/>
    </source>
</evidence>
<sequence>MRTDGSAPARAPFLQTPESLIDNVGISPTALRLLQALAKLPPRNARNSDAVARSLRMGKDRTNAARKILREQGHWHARKRQNVRGEIRDQRLASLTPLRTADEIAAGWAAAEEAVRLGKDTADSRRLGVRIPNSREWLAPRAGRAPAGVGAPAGVSGARVCASGRGGALGVEPAAGSAAARPTRRRPQEGDQTEETRHTPLPAPVPVPVSVPAPALDPVSASALDPGTAPALGPSAPSGMRGPGTLTGPLAVYAVRAEHVLMRLRRTAPALVLSSPQARELAQIAGHYLLRGEGPETLRAVLVHGLPPEGVRCPHAFVRQRLLRYLPPVPDWPQPASASASLSSAPSEPPCPHPASPDRPDGPVSRIRRGEGWRAVLRYAADEAPPARA</sequence>
<evidence type="ECO:0000256" key="1">
    <source>
        <dbReference type="SAM" id="MobiDB-lite"/>
    </source>
</evidence>
<proteinExistence type="predicted"/>
<comment type="caution">
    <text evidence="2">The sequence shown here is derived from an EMBL/GenBank/DDBJ whole genome shotgun (WGS) entry which is preliminary data.</text>
</comment>
<feature type="compositionally biased region" description="Pro residues" evidence="1">
    <location>
        <begin position="201"/>
        <end position="211"/>
    </location>
</feature>
<dbReference type="RefSeq" id="WP_344566574.1">
    <property type="nucleotide sequence ID" value="NZ_BAAARJ010000009.1"/>
</dbReference>